<protein>
    <submittedName>
        <fullName evidence="1">Uncharacterized protein</fullName>
    </submittedName>
</protein>
<organism evidence="1 2">
    <name type="scientific">Hypholoma sublateritium (strain FD-334 SS-4)</name>
    <dbReference type="NCBI Taxonomy" id="945553"/>
    <lineage>
        <taxon>Eukaryota</taxon>
        <taxon>Fungi</taxon>
        <taxon>Dikarya</taxon>
        <taxon>Basidiomycota</taxon>
        <taxon>Agaricomycotina</taxon>
        <taxon>Agaricomycetes</taxon>
        <taxon>Agaricomycetidae</taxon>
        <taxon>Agaricales</taxon>
        <taxon>Agaricineae</taxon>
        <taxon>Strophariaceae</taxon>
        <taxon>Hypholoma</taxon>
    </lineage>
</organism>
<sequence>MNVPPASDQHIRAMDSTSQAIGSRRVELAFDIYVLIIDLVTNKYPQPEKDLKALSLTHRSLVAPCQKRLFHSVTYSDKVARKLLDIHDASPHLADYVRHLYLSTDHRADKTRPNEVMAAFLSKFRNLSGLELDFRVSETSQLQYEWKNLDPAVATALLALLSSQSRLETLAMYMIKGFPSKGILNLAKYREHLKDFTMYSVTVDFTNIVTATDLEASDSVAPGPGRLVKCTFGAETRRALSILTGSPESPAKNRPVLDFSSTENLLVEWKNQDDLAGTKLLMQSSPHLRKLHVELPKGSRMTFRGLSTAILGGPSKEIKELWLSCTEPEENKDDPLYGVCRELKRLSGNVNALDHLDIFLNIYCSEADTVINGTCMAVGLRCKALDAIVANGNAFPALRRLSIYILVAIRDDPEFPETMLERQFRQAAMQVEKACFKKLQTISNLKFSFTLEMEWTLD</sequence>
<dbReference type="OrthoDB" id="2880421at2759"/>
<dbReference type="Proteomes" id="UP000054270">
    <property type="component" value="Unassembled WGS sequence"/>
</dbReference>
<evidence type="ECO:0000313" key="2">
    <source>
        <dbReference type="Proteomes" id="UP000054270"/>
    </source>
</evidence>
<dbReference type="STRING" id="945553.A0A0D2L3R7"/>
<dbReference type="AlphaFoldDB" id="A0A0D2L3R7"/>
<evidence type="ECO:0000313" key="1">
    <source>
        <dbReference type="EMBL" id="KJA21442.1"/>
    </source>
</evidence>
<accession>A0A0D2L3R7</accession>
<reference evidence="2" key="1">
    <citation type="submission" date="2014-04" db="EMBL/GenBank/DDBJ databases">
        <title>Evolutionary Origins and Diversification of the Mycorrhizal Mutualists.</title>
        <authorList>
            <consortium name="DOE Joint Genome Institute"/>
            <consortium name="Mycorrhizal Genomics Consortium"/>
            <person name="Kohler A."/>
            <person name="Kuo A."/>
            <person name="Nagy L.G."/>
            <person name="Floudas D."/>
            <person name="Copeland A."/>
            <person name="Barry K.W."/>
            <person name="Cichocki N."/>
            <person name="Veneault-Fourrey C."/>
            <person name="LaButti K."/>
            <person name="Lindquist E.A."/>
            <person name="Lipzen A."/>
            <person name="Lundell T."/>
            <person name="Morin E."/>
            <person name="Murat C."/>
            <person name="Riley R."/>
            <person name="Ohm R."/>
            <person name="Sun H."/>
            <person name="Tunlid A."/>
            <person name="Henrissat B."/>
            <person name="Grigoriev I.V."/>
            <person name="Hibbett D.S."/>
            <person name="Martin F."/>
        </authorList>
    </citation>
    <scope>NUCLEOTIDE SEQUENCE [LARGE SCALE GENOMIC DNA]</scope>
    <source>
        <strain evidence="2">FD-334 SS-4</strain>
    </source>
</reference>
<name>A0A0D2L3R7_HYPSF</name>
<dbReference type="EMBL" id="KN817558">
    <property type="protein sequence ID" value="KJA21442.1"/>
    <property type="molecule type" value="Genomic_DNA"/>
</dbReference>
<keyword evidence="2" id="KW-1185">Reference proteome</keyword>
<gene>
    <name evidence="1" type="ORF">HYPSUDRAFT_67785</name>
</gene>
<proteinExistence type="predicted"/>